<dbReference type="AlphaFoldDB" id="A0A673JHY3"/>
<dbReference type="PANTHER" id="PTHR33538">
    <property type="entry name" value="PROTEIN GAMETE EXPRESSED 1"/>
    <property type="match status" value="1"/>
</dbReference>
<evidence type="ECO:0000313" key="3">
    <source>
        <dbReference type="Ensembl" id="ENSSRHP00000051382.1"/>
    </source>
</evidence>
<keyword evidence="4" id="KW-1185">Reference proteome</keyword>
<protein>
    <submittedName>
        <fullName evidence="3">Uncharacterized protein</fullName>
    </submittedName>
</protein>
<name>A0A673JHY3_9TELE</name>
<reference evidence="3" key="2">
    <citation type="submission" date="2025-09" db="UniProtKB">
        <authorList>
            <consortium name="Ensembl"/>
        </authorList>
    </citation>
    <scope>IDENTIFICATION</scope>
</reference>
<keyword evidence="1" id="KW-0472">Membrane</keyword>
<feature type="transmembrane region" description="Helical" evidence="1">
    <location>
        <begin position="208"/>
        <end position="225"/>
    </location>
</feature>
<keyword evidence="1" id="KW-1133">Transmembrane helix</keyword>
<evidence type="ECO:0000313" key="4">
    <source>
        <dbReference type="Proteomes" id="UP000472270"/>
    </source>
</evidence>
<feature type="chain" id="PRO_5025681372" evidence="2">
    <location>
        <begin position="19"/>
        <end position="369"/>
    </location>
</feature>
<sequence>MWATAFLAIAVVVCAVSSDRSLEDKGRIELQRARELSQQPRYGQCWSRALEKIQSSCKEFSDDVQSKIALSFTHCHLQRSGRSFPECPEESDVKTCTQDMDPVAFNTYTEFFTHAHSICHYLQSERWQQRAENTIHRLTESSAGVAELLASTQRMAEDLIDSTQGLRDVFAEMRHSVQEQQVAFAEIFNRVAFLQSFIMSETHTFSSLFYNALGFGASFLLTSVRRTAGARFFLFGLVALNVYLERMISKMVLENEDHVGLLRKTMVLTGCLVLLYFALRYRNISRESLEILRELKETRSDLQQALQKAGISKRAGTLTFKGFTRHYETQSTSEALKKRQRCTSGSRSRTSSVTVYSVLVDDNEVLCIH</sequence>
<evidence type="ECO:0000256" key="2">
    <source>
        <dbReference type="SAM" id="SignalP"/>
    </source>
</evidence>
<organism evidence="3 4">
    <name type="scientific">Sinocyclocheilus rhinocerous</name>
    <dbReference type="NCBI Taxonomy" id="307959"/>
    <lineage>
        <taxon>Eukaryota</taxon>
        <taxon>Metazoa</taxon>
        <taxon>Chordata</taxon>
        <taxon>Craniata</taxon>
        <taxon>Vertebrata</taxon>
        <taxon>Euteleostomi</taxon>
        <taxon>Actinopterygii</taxon>
        <taxon>Neopterygii</taxon>
        <taxon>Teleostei</taxon>
        <taxon>Ostariophysi</taxon>
        <taxon>Cypriniformes</taxon>
        <taxon>Cyprinidae</taxon>
        <taxon>Cyprininae</taxon>
        <taxon>Sinocyclocheilus</taxon>
    </lineage>
</organism>
<keyword evidence="2" id="KW-0732">Signal</keyword>
<dbReference type="Proteomes" id="UP000472270">
    <property type="component" value="Unassembled WGS sequence"/>
</dbReference>
<proteinExistence type="predicted"/>
<feature type="transmembrane region" description="Helical" evidence="1">
    <location>
        <begin position="261"/>
        <end position="279"/>
    </location>
</feature>
<evidence type="ECO:0000256" key="1">
    <source>
        <dbReference type="SAM" id="Phobius"/>
    </source>
</evidence>
<reference evidence="3" key="1">
    <citation type="submission" date="2025-08" db="UniProtKB">
        <authorList>
            <consortium name="Ensembl"/>
        </authorList>
    </citation>
    <scope>IDENTIFICATION</scope>
</reference>
<dbReference type="InterPro" id="IPR040346">
    <property type="entry name" value="GEX1/Brambleberry"/>
</dbReference>
<feature type="signal peptide" evidence="2">
    <location>
        <begin position="1"/>
        <end position="18"/>
    </location>
</feature>
<keyword evidence="1" id="KW-0812">Transmembrane</keyword>
<dbReference type="PANTHER" id="PTHR33538:SF2">
    <property type="entry name" value="PROTEIN GAMETE EXPRESSED 1"/>
    <property type="match status" value="1"/>
</dbReference>
<feature type="transmembrane region" description="Helical" evidence="1">
    <location>
        <begin position="232"/>
        <end position="249"/>
    </location>
</feature>
<dbReference type="Ensembl" id="ENSSRHT00000052830.1">
    <property type="protein sequence ID" value="ENSSRHP00000051382.1"/>
    <property type="gene ID" value="ENSSRHG00000025871.1"/>
</dbReference>
<accession>A0A673JHY3</accession>